<proteinExistence type="predicted"/>
<evidence type="ECO:0000313" key="1">
    <source>
        <dbReference type="EMBL" id="KAA6401219.1"/>
    </source>
</evidence>
<organism evidence="1 2">
    <name type="scientific">Streblomastix strix</name>
    <dbReference type="NCBI Taxonomy" id="222440"/>
    <lineage>
        <taxon>Eukaryota</taxon>
        <taxon>Metamonada</taxon>
        <taxon>Preaxostyla</taxon>
        <taxon>Oxymonadida</taxon>
        <taxon>Streblomastigidae</taxon>
        <taxon>Streblomastix</taxon>
    </lineage>
</organism>
<evidence type="ECO:0008006" key="3">
    <source>
        <dbReference type="Google" id="ProtNLM"/>
    </source>
</evidence>
<gene>
    <name evidence="1" type="ORF">EZS28_003263</name>
</gene>
<feature type="non-terminal residue" evidence="1">
    <location>
        <position position="81"/>
    </location>
</feature>
<sequence length="81" mass="8888">MRIEIDNSVAAFNIQRGAAAVPLAKLTDRILQEDEALKIQISARHVPGKENTVADSLSRLETSGDYMINPEILAEALDQLQ</sequence>
<protein>
    <recommendedName>
        <fullName evidence="3">RNase H type-1 domain-containing protein</fullName>
    </recommendedName>
</protein>
<dbReference type="AlphaFoldDB" id="A0A5J4X3Z4"/>
<evidence type="ECO:0000313" key="2">
    <source>
        <dbReference type="Proteomes" id="UP000324800"/>
    </source>
</evidence>
<dbReference type="EMBL" id="SNRW01000425">
    <property type="protein sequence ID" value="KAA6401219.1"/>
    <property type="molecule type" value="Genomic_DNA"/>
</dbReference>
<name>A0A5J4X3Z4_9EUKA</name>
<dbReference type="Proteomes" id="UP000324800">
    <property type="component" value="Unassembled WGS sequence"/>
</dbReference>
<dbReference type="OrthoDB" id="6154003at2759"/>
<reference evidence="1 2" key="1">
    <citation type="submission" date="2019-03" db="EMBL/GenBank/DDBJ databases">
        <title>Single cell metagenomics reveals metabolic interactions within the superorganism composed of flagellate Streblomastix strix and complex community of Bacteroidetes bacteria on its surface.</title>
        <authorList>
            <person name="Treitli S.C."/>
            <person name="Kolisko M."/>
            <person name="Husnik F."/>
            <person name="Keeling P."/>
            <person name="Hampl V."/>
        </authorList>
    </citation>
    <scope>NUCLEOTIDE SEQUENCE [LARGE SCALE GENOMIC DNA]</scope>
    <source>
        <strain evidence="1">ST1C</strain>
    </source>
</reference>
<comment type="caution">
    <text evidence="1">The sequence shown here is derived from an EMBL/GenBank/DDBJ whole genome shotgun (WGS) entry which is preliminary data.</text>
</comment>
<accession>A0A5J4X3Z4</accession>